<organism evidence="1">
    <name type="scientific">Anguilla anguilla</name>
    <name type="common">European freshwater eel</name>
    <name type="synonym">Muraena anguilla</name>
    <dbReference type="NCBI Taxonomy" id="7936"/>
    <lineage>
        <taxon>Eukaryota</taxon>
        <taxon>Metazoa</taxon>
        <taxon>Chordata</taxon>
        <taxon>Craniata</taxon>
        <taxon>Vertebrata</taxon>
        <taxon>Euteleostomi</taxon>
        <taxon>Actinopterygii</taxon>
        <taxon>Neopterygii</taxon>
        <taxon>Teleostei</taxon>
        <taxon>Anguilliformes</taxon>
        <taxon>Anguillidae</taxon>
        <taxon>Anguilla</taxon>
    </lineage>
</organism>
<reference evidence="1" key="1">
    <citation type="submission" date="2014-11" db="EMBL/GenBank/DDBJ databases">
        <authorList>
            <person name="Amaro Gonzalez C."/>
        </authorList>
    </citation>
    <scope>NUCLEOTIDE SEQUENCE</scope>
</reference>
<accession>A0A0E9UKG9</accession>
<dbReference type="EMBL" id="GBXM01042832">
    <property type="protein sequence ID" value="JAH65745.1"/>
    <property type="molecule type" value="Transcribed_RNA"/>
</dbReference>
<evidence type="ECO:0000313" key="1">
    <source>
        <dbReference type="EMBL" id="JAH65745.1"/>
    </source>
</evidence>
<sequence>MSPSLAKETEDQTTFKVFSQNKDANRNHVSNCQICEVIIMLPMTGQTPVPHPLLGLQWGHVQFKDHML</sequence>
<dbReference type="AlphaFoldDB" id="A0A0E9UKG9"/>
<proteinExistence type="predicted"/>
<reference evidence="1" key="2">
    <citation type="journal article" date="2015" name="Fish Shellfish Immunol.">
        <title>Early steps in the European eel (Anguilla anguilla)-Vibrio vulnificus interaction in the gills: Role of the RtxA13 toxin.</title>
        <authorList>
            <person name="Callol A."/>
            <person name="Pajuelo D."/>
            <person name="Ebbesson L."/>
            <person name="Teles M."/>
            <person name="MacKenzie S."/>
            <person name="Amaro C."/>
        </authorList>
    </citation>
    <scope>NUCLEOTIDE SEQUENCE</scope>
</reference>
<name>A0A0E9UKG9_ANGAN</name>
<protein>
    <submittedName>
        <fullName evidence="1">Uncharacterized protein</fullName>
    </submittedName>
</protein>